<dbReference type="InterPro" id="IPR049204">
    <property type="entry name" value="DUF6858"/>
</dbReference>
<dbReference type="Pfam" id="PF21651">
    <property type="entry name" value="DUF6858"/>
    <property type="match status" value="1"/>
</dbReference>
<sequence>MEKSLFQDKYPVFSLTIAKSDTDCQSVSEILDTLEAKITEHPKAVMIARFNHFEHTQNIDGDINPEIQDAQNIVFCFGFQIPSAAPVAVRPRSIGATDLGDRFVVNFMEAPNPVAQELMESWVEGLVR</sequence>
<comment type="caution">
    <text evidence="1">The sequence shown here is derived from an EMBL/GenBank/DDBJ whole genome shotgun (WGS) entry which is preliminary data.</text>
</comment>
<accession>A0ABS0BVS6</accession>
<evidence type="ECO:0000313" key="1">
    <source>
        <dbReference type="EMBL" id="MBF6057930.1"/>
    </source>
</evidence>
<gene>
    <name evidence="1" type="ORF">H8792_006200</name>
</gene>
<dbReference type="RefSeq" id="WP_185978072.1">
    <property type="nucleotide sequence ID" value="NZ_JACBGI020000008.1"/>
</dbReference>
<reference evidence="1 2" key="2">
    <citation type="submission" date="2020-11" db="EMBL/GenBank/DDBJ databases">
        <title>Sulfur oxidizing isolate from Hospital Hole Sinkhole.</title>
        <authorList>
            <person name="Scott K.M."/>
        </authorList>
    </citation>
    <scope>NUCLEOTIDE SEQUENCE [LARGE SCALE GENOMIC DNA]</scope>
    <source>
        <strain evidence="1 2">HH1</strain>
    </source>
</reference>
<name>A0ABS0BVS6_9GAMM</name>
<evidence type="ECO:0008006" key="3">
    <source>
        <dbReference type="Google" id="ProtNLM"/>
    </source>
</evidence>
<proteinExistence type="predicted"/>
<keyword evidence="2" id="KW-1185">Reference proteome</keyword>
<reference evidence="1 2" key="1">
    <citation type="submission" date="2020-06" db="EMBL/GenBank/DDBJ databases">
        <authorList>
            <person name="Scott K."/>
        </authorList>
    </citation>
    <scope>NUCLEOTIDE SEQUENCE [LARGE SCALE GENOMIC DNA]</scope>
    <source>
        <strain evidence="1 2">HH1</strain>
    </source>
</reference>
<organism evidence="1 2">
    <name type="scientific">Thiomicrorhabdus heinhorstiae</name>
    <dbReference type="NCBI Taxonomy" id="2748010"/>
    <lineage>
        <taxon>Bacteria</taxon>
        <taxon>Pseudomonadati</taxon>
        <taxon>Pseudomonadota</taxon>
        <taxon>Gammaproteobacteria</taxon>
        <taxon>Thiotrichales</taxon>
        <taxon>Piscirickettsiaceae</taxon>
        <taxon>Thiomicrorhabdus</taxon>
    </lineage>
</organism>
<protein>
    <recommendedName>
        <fullName evidence="3">DUF302 domain-containing protein</fullName>
    </recommendedName>
</protein>
<evidence type="ECO:0000313" key="2">
    <source>
        <dbReference type="Proteomes" id="UP001193680"/>
    </source>
</evidence>
<dbReference type="EMBL" id="JACBGI020000008">
    <property type="protein sequence ID" value="MBF6057930.1"/>
    <property type="molecule type" value="Genomic_DNA"/>
</dbReference>
<dbReference type="Proteomes" id="UP001193680">
    <property type="component" value="Unassembled WGS sequence"/>
</dbReference>